<dbReference type="InterPro" id="IPR019734">
    <property type="entry name" value="TPR_rpt"/>
</dbReference>
<gene>
    <name evidence="2" type="ORF">ACFPH6_33120</name>
</gene>
<dbReference type="Proteomes" id="UP001596012">
    <property type="component" value="Unassembled WGS sequence"/>
</dbReference>
<dbReference type="SUPFAM" id="SSF48452">
    <property type="entry name" value="TPR-like"/>
    <property type="match status" value="2"/>
</dbReference>
<dbReference type="EMBL" id="JBHSFG010000059">
    <property type="protein sequence ID" value="MFC4469302.1"/>
    <property type="molecule type" value="Genomic_DNA"/>
</dbReference>
<dbReference type="SMART" id="SM00028">
    <property type="entry name" value="TPR"/>
    <property type="match status" value="5"/>
</dbReference>
<keyword evidence="3" id="KW-1185">Reference proteome</keyword>
<comment type="caution">
    <text evidence="2">The sequence shown here is derived from an EMBL/GenBank/DDBJ whole genome shotgun (WGS) entry which is preliminary data.</text>
</comment>
<accession>A0ABV8YVL4</accession>
<dbReference type="RefSeq" id="WP_386348045.1">
    <property type="nucleotide sequence ID" value="NZ_JBHSFG010000059.1"/>
</dbReference>
<evidence type="ECO:0000313" key="2">
    <source>
        <dbReference type="EMBL" id="MFC4469302.1"/>
    </source>
</evidence>
<sequence length="946" mass="104256">MIAYLGMTEEQDHDKVHRHAEDALTEFDSPTFDTSNEAVETGLKTWGRCLVYALLGDIFREDGQREQALEFAQMAATLARQLDEPLMQSLALRQIAQLTDNMETASSYAEKALSAAIKAKNMREVILDHDLLAEFYLGLRDLPKARHHAEEELLTARRISSPSDEYDALILLAKLSLAANSPDQADEYANRAFGISGYSPDDLRESQALIILGQTSWRTGHWREAHTRINRARRISESSRDSMGCGTAHLLLSELERANHELKSASDHANQALSYAEDSRDLVGQGNAHQVIGELLSHENLQRQQAIHHAQRALHFATVTGNSVGEGNAHLLLGRLYLDSEDPDRAKNHAQIALDLATQSEDTIGQSNARALIGEILYSSGAVADAKKLLEKALEQGEETGNIFVSLGAHWILSKVLAEGETPQWSAALRHAVEAIKMREIWRMRLGAASVRSQVLSSSEELTEWALRLAKKSGDGWTALEISEAARAEALTELLAQYSQGEIELPPQARRIISEIEDAHVAANMADAESSTAVLNNASSSQTSSPENSINSRIESLYRQLGDLVGNAFGDTLAAPPVSVEVLRGKLPRDTHTLLISAYPGWWKDPYFPFFTVWVPPDGREPVIEEGELTKEQVDWLSNLTNARGGDYSQGSLLLMDSSHPWRTKLSERLLPSGLRRELNATDIDAGHVPPELLVIPSGELWGLPFAALDVDGEYLIKKAALSLAPSVRLLGPPHPDNYRGFDNRPAKPSGIIYLHEDATPFPSIDKLAKSYNLQEVDDPVRLREELRQSGSKYKMALLVVHGDNQQGLKHGLRLRDHPVERLSAAQLLGYQLPPYLVLGACWSGWQSFAFGEEPIGLPTVALTRGARYVTAALYPVGIDTTATILRDYVLEISSGAPPSRALRNAQLNFAGNEERNPTPWHWAGFTTITASNQDELAMSAARGRR</sequence>
<dbReference type="InterPro" id="IPR024983">
    <property type="entry name" value="CHAT_dom"/>
</dbReference>
<dbReference type="InterPro" id="IPR011990">
    <property type="entry name" value="TPR-like_helical_dom_sf"/>
</dbReference>
<feature type="domain" description="CHAT" evidence="1">
    <location>
        <begin position="665"/>
        <end position="929"/>
    </location>
</feature>
<dbReference type="Gene3D" id="1.25.40.10">
    <property type="entry name" value="Tetratricopeptide repeat domain"/>
    <property type="match status" value="2"/>
</dbReference>
<dbReference type="PANTHER" id="PTHR10098">
    <property type="entry name" value="RAPSYN-RELATED"/>
    <property type="match status" value="1"/>
</dbReference>
<name>A0ABV8YVL4_9ACTN</name>
<evidence type="ECO:0000259" key="1">
    <source>
        <dbReference type="Pfam" id="PF12770"/>
    </source>
</evidence>
<proteinExistence type="predicted"/>
<reference evidence="3" key="1">
    <citation type="journal article" date="2019" name="Int. J. Syst. Evol. Microbiol.">
        <title>The Global Catalogue of Microorganisms (GCM) 10K type strain sequencing project: providing services to taxonomists for standard genome sequencing and annotation.</title>
        <authorList>
            <consortium name="The Broad Institute Genomics Platform"/>
            <consortium name="The Broad Institute Genome Sequencing Center for Infectious Disease"/>
            <person name="Wu L."/>
            <person name="Ma J."/>
        </authorList>
    </citation>
    <scope>NUCLEOTIDE SEQUENCE [LARGE SCALE GENOMIC DNA]</scope>
    <source>
        <strain evidence="3">DT43</strain>
    </source>
</reference>
<organism evidence="2 3">
    <name type="scientific">Streptomyces xiangluensis</name>
    <dbReference type="NCBI Taxonomy" id="2665720"/>
    <lineage>
        <taxon>Bacteria</taxon>
        <taxon>Bacillati</taxon>
        <taxon>Actinomycetota</taxon>
        <taxon>Actinomycetes</taxon>
        <taxon>Kitasatosporales</taxon>
        <taxon>Streptomycetaceae</taxon>
        <taxon>Streptomyces</taxon>
    </lineage>
</organism>
<dbReference type="Pfam" id="PF12770">
    <property type="entry name" value="CHAT"/>
    <property type="match status" value="1"/>
</dbReference>
<protein>
    <submittedName>
        <fullName evidence="2">CHAT domain-containing protein</fullName>
    </submittedName>
</protein>
<evidence type="ECO:0000313" key="3">
    <source>
        <dbReference type="Proteomes" id="UP001596012"/>
    </source>
</evidence>
<dbReference type="PANTHER" id="PTHR10098:SF106">
    <property type="entry name" value="TETRATRICOPEPTIDE REPEAT PROTEIN 28-LIKE PROTEIN"/>
    <property type="match status" value="1"/>
</dbReference>